<reference evidence="2" key="1">
    <citation type="submission" date="2023-11" db="EMBL/GenBank/DDBJ databases">
        <title>Genome assemblies of two species of porcelain crab, Petrolisthes cinctipes and Petrolisthes manimaculis (Anomura: Porcellanidae).</title>
        <authorList>
            <person name="Angst P."/>
        </authorList>
    </citation>
    <scope>NUCLEOTIDE SEQUENCE</scope>
    <source>
        <strain evidence="2">PB745_02</strain>
        <tissue evidence="2">Gill</tissue>
    </source>
</reference>
<evidence type="ECO:0000256" key="1">
    <source>
        <dbReference type="SAM" id="Phobius"/>
    </source>
</evidence>
<keyword evidence="1" id="KW-1133">Transmembrane helix</keyword>
<dbReference type="EMBL" id="JAWZYT010001048">
    <property type="protein sequence ID" value="KAK4316043.1"/>
    <property type="molecule type" value="Genomic_DNA"/>
</dbReference>
<sequence>MSFGAMSLGIKAENLPTSTHSCPVNLTLKEPEFVDHLRVSDLEYPERILGLSYTQLGPLGFTVTLLVGVIVSIATGMSKGVKVNKAYLHPCVRRFVTENDPSVKKKRTTILNNSSRSKNEEDYILTSTQM</sequence>
<keyword evidence="1" id="KW-0812">Transmembrane</keyword>
<evidence type="ECO:0000313" key="3">
    <source>
        <dbReference type="Proteomes" id="UP001292094"/>
    </source>
</evidence>
<name>A0AAE1PXB0_9EUCA</name>
<feature type="transmembrane region" description="Helical" evidence="1">
    <location>
        <begin position="59"/>
        <end position="77"/>
    </location>
</feature>
<organism evidence="2 3">
    <name type="scientific">Petrolisthes manimaculis</name>
    <dbReference type="NCBI Taxonomy" id="1843537"/>
    <lineage>
        <taxon>Eukaryota</taxon>
        <taxon>Metazoa</taxon>
        <taxon>Ecdysozoa</taxon>
        <taxon>Arthropoda</taxon>
        <taxon>Crustacea</taxon>
        <taxon>Multicrustacea</taxon>
        <taxon>Malacostraca</taxon>
        <taxon>Eumalacostraca</taxon>
        <taxon>Eucarida</taxon>
        <taxon>Decapoda</taxon>
        <taxon>Pleocyemata</taxon>
        <taxon>Anomura</taxon>
        <taxon>Galatheoidea</taxon>
        <taxon>Porcellanidae</taxon>
        <taxon>Petrolisthes</taxon>
    </lineage>
</organism>
<evidence type="ECO:0000313" key="2">
    <source>
        <dbReference type="EMBL" id="KAK4316043.1"/>
    </source>
</evidence>
<keyword evidence="1" id="KW-0472">Membrane</keyword>
<dbReference type="Proteomes" id="UP001292094">
    <property type="component" value="Unassembled WGS sequence"/>
</dbReference>
<gene>
    <name evidence="2" type="ORF">Pmani_012750</name>
</gene>
<dbReference type="AlphaFoldDB" id="A0AAE1PXB0"/>
<keyword evidence="3" id="KW-1185">Reference proteome</keyword>
<protein>
    <submittedName>
        <fullName evidence="2">Uncharacterized protein</fullName>
    </submittedName>
</protein>
<comment type="caution">
    <text evidence="2">The sequence shown here is derived from an EMBL/GenBank/DDBJ whole genome shotgun (WGS) entry which is preliminary data.</text>
</comment>
<proteinExistence type="predicted"/>
<accession>A0AAE1PXB0</accession>